<comment type="caution">
    <text evidence="1">The sequence shown here is derived from an EMBL/GenBank/DDBJ whole genome shotgun (WGS) entry which is preliminary data.</text>
</comment>
<dbReference type="InterPro" id="IPR011011">
    <property type="entry name" value="Znf_FYVE_PHD"/>
</dbReference>
<keyword evidence="2" id="KW-1185">Reference proteome</keyword>
<organism evidence="1 2">
    <name type="scientific">Paramuricea clavata</name>
    <name type="common">Red gorgonian</name>
    <name type="synonym">Violescent sea-whip</name>
    <dbReference type="NCBI Taxonomy" id="317549"/>
    <lineage>
        <taxon>Eukaryota</taxon>
        <taxon>Metazoa</taxon>
        <taxon>Cnidaria</taxon>
        <taxon>Anthozoa</taxon>
        <taxon>Octocorallia</taxon>
        <taxon>Malacalcyonacea</taxon>
        <taxon>Plexauridae</taxon>
        <taxon>Paramuricea</taxon>
    </lineage>
</organism>
<reference evidence="1" key="1">
    <citation type="submission" date="2020-04" db="EMBL/GenBank/DDBJ databases">
        <authorList>
            <person name="Alioto T."/>
            <person name="Alioto T."/>
            <person name="Gomez Garrido J."/>
        </authorList>
    </citation>
    <scope>NUCLEOTIDE SEQUENCE</scope>
    <source>
        <strain evidence="1">A484AB</strain>
    </source>
</reference>
<dbReference type="Gene3D" id="3.30.40.10">
    <property type="entry name" value="Zinc/RING finger domain, C3HC4 (zinc finger)"/>
    <property type="match status" value="1"/>
</dbReference>
<dbReference type="InterPro" id="IPR013083">
    <property type="entry name" value="Znf_RING/FYVE/PHD"/>
</dbReference>
<dbReference type="Proteomes" id="UP001152795">
    <property type="component" value="Unassembled WGS sequence"/>
</dbReference>
<dbReference type="SUPFAM" id="SSF57903">
    <property type="entry name" value="FYVE/PHD zinc finger"/>
    <property type="match status" value="1"/>
</dbReference>
<gene>
    <name evidence="1" type="ORF">PACLA_8A077216</name>
</gene>
<proteinExistence type="predicted"/>
<accession>A0A6S7HY73</accession>
<dbReference type="InterPro" id="IPR019787">
    <property type="entry name" value="Znf_PHD-finger"/>
</dbReference>
<sequence>MVDIYSLILQSKSKDVSCLTWINPLPKVQITENGTREKAICIKTVMIGEMQNVSWTEVKQEIQTSTVNGWEQRSICFAKDNNATLADVRSKRNSTLITTGQGFKIPQKSWINYVTGNNDQLQPDLDFTDALKNKEEEHREMLRDDVERNLEKDEADTVRSIEQEIVEKVSDYCDRIRQGLCNANDYFLSPESKKLYNKFTPKWLKAFDMAVTAVERARLQNEEQTANDMIDTASGSGAFGVMNESTESEGIIHDTILSDEKSVNIEYNMQITASSSAGNKRIQPREDCPCGDDEEIVGENWVQCDDCGQWYHLKCMNLEKIPPKKQKWFCSEKCTEQIKKKRSKQWK</sequence>
<protein>
    <submittedName>
        <fullName evidence="1">AChain A, Solution structure of the free TAF3 PHD domain</fullName>
    </submittedName>
</protein>
<dbReference type="Pfam" id="PF00628">
    <property type="entry name" value="PHD"/>
    <property type="match status" value="1"/>
</dbReference>
<dbReference type="OrthoDB" id="6004532at2759"/>
<dbReference type="EMBL" id="CACRXK020003648">
    <property type="protein sequence ID" value="CAB3999681.1"/>
    <property type="molecule type" value="Genomic_DNA"/>
</dbReference>
<dbReference type="AlphaFoldDB" id="A0A6S7HY73"/>
<evidence type="ECO:0000313" key="1">
    <source>
        <dbReference type="EMBL" id="CAB3999681.1"/>
    </source>
</evidence>
<dbReference type="InterPro" id="IPR001965">
    <property type="entry name" value="Znf_PHD"/>
</dbReference>
<dbReference type="SMART" id="SM00249">
    <property type="entry name" value="PHD"/>
    <property type="match status" value="1"/>
</dbReference>
<evidence type="ECO:0000313" key="2">
    <source>
        <dbReference type="Proteomes" id="UP001152795"/>
    </source>
</evidence>
<name>A0A6S7HY73_PARCT</name>